<dbReference type="Gene3D" id="1.25.10.10">
    <property type="entry name" value="Leucine-rich Repeat Variant"/>
    <property type="match status" value="3"/>
</dbReference>
<dbReference type="STRING" id="156980.SAMN04489745_2487"/>
<dbReference type="SUPFAM" id="SSF48371">
    <property type="entry name" value="ARM repeat"/>
    <property type="match status" value="3"/>
</dbReference>
<evidence type="ECO:0000313" key="3">
    <source>
        <dbReference type="Proteomes" id="UP000182652"/>
    </source>
</evidence>
<dbReference type="EMBL" id="FNSN01000003">
    <property type="protein sequence ID" value="SEC28100.1"/>
    <property type="molecule type" value="Genomic_DNA"/>
</dbReference>
<sequence length="1048" mass="112319">MSLTNELRNPGSPVRAYLDGVSPILAATRGNSSTARQAAAALGLVDLAGKALLVPAGDAVDKPLSGTAFDIRARIELGGFAPAGSTSAAGIEALSGLAALVDNGEHRARVLSEAFRVGDELLGKPGDASDLTRASILFAYCEQVYRGGPDALSGTLGAACDEAEGGLGLAQAISEAALDDVEALMRASRLQIDAWRERIAAGARFEPNPGFSGAKLLGGADGDWMIGDALIDCKAYGELSVAKLRDFLRQLLGYVMLDLEDALGIREVGVWLPRQQSLKTWTLEQLLGGDPETLLPKLREGFVGATMRNQIAVHVPVSERRKLQLLADNRHTPHSMLMALAQSDDTDLRFRVGRNASAPTDVVRRLADDRYARVREGVAMNTAAPGDVLHRLAEDSSATVRRAAAANRSMGTMPAHQQPELTRHTNDAVLSGHGPDEMVLSGVQPPSELYVRGVEINQDRDPDGTPGVALSSTLWAMLRGDGDQALDSILPESGRVWAWRTGRSLRLPAGASQGLPVEVLVDLMSDQRPAYIRRIAARMRPIAHTAVRRELFADADPGIRWDALERSMTDPDPLLAEEVLAELGGSRTARIKFITDGLEPHERWRTPTESSDRVAQLIARHPATPSEALAGLVAEKSPEVLLALAGNPALGPEPLESLTNKMASTRAEAARVLFAESARTPAAVLEALSTDKRTHLRAAVAGNPSTPQHVLSRLAQDSSTDVRLGVMTNPQSPTELAAPIAEALLATSEDHDLHAVLVDLSGRPELAVPDGLVEDALDRLSKSRVRDPDLRHYVAGHPRTGIGTMERLGKSRDAEVRIAVSENPHIPQSALEGMSRDEDASVRRAVARNDRLSQDLLNALLLDDDLDVRIAAYRTPDAEEDADDEPSLSRDVSIAVRPTVPMTAELQEMAANPRAEVRIRAAYSEHATPDILAFLGGERRSAKVRRAVAAHPNTPPEVLRSLAGQDDADTLLLVAFNQGTTVDLLADLAGRSAELALVVALNPDAPLEILEALSNDSDLLVKFVAEAQQEERRRPLEGKSTTQEPHAE</sequence>
<reference evidence="2 3" key="1">
    <citation type="submission" date="2016-10" db="EMBL/GenBank/DDBJ databases">
        <authorList>
            <person name="de Groot N.N."/>
        </authorList>
    </citation>
    <scope>NUCLEOTIDE SEQUENCE [LARGE SCALE GENOMIC DNA]</scope>
    <source>
        <strain evidence="2 3">DSM 10495</strain>
    </source>
</reference>
<dbReference type="InterPro" id="IPR016024">
    <property type="entry name" value="ARM-type_fold"/>
</dbReference>
<evidence type="ECO:0000313" key="2">
    <source>
        <dbReference type="EMBL" id="SEC28100.1"/>
    </source>
</evidence>
<accession>A0A1H4R853</accession>
<dbReference type="InterPro" id="IPR004830">
    <property type="entry name" value="LRR_variant"/>
</dbReference>
<dbReference type="Proteomes" id="UP000182652">
    <property type="component" value="Unassembled WGS sequence"/>
</dbReference>
<protein>
    <submittedName>
        <fullName evidence="2">Leucine rich repeat variant</fullName>
    </submittedName>
</protein>
<proteinExistence type="predicted"/>
<dbReference type="Pfam" id="PF01816">
    <property type="entry name" value="LRV"/>
    <property type="match status" value="2"/>
</dbReference>
<name>A0A1H4R853_9MICC</name>
<gene>
    <name evidence="2" type="ORF">SAMN04489745_2487</name>
</gene>
<evidence type="ECO:0000256" key="1">
    <source>
        <dbReference type="SAM" id="MobiDB-lite"/>
    </source>
</evidence>
<dbReference type="InterPro" id="IPR011989">
    <property type="entry name" value="ARM-like"/>
</dbReference>
<dbReference type="AlphaFoldDB" id="A0A1H4R853"/>
<feature type="region of interest" description="Disordered" evidence="1">
    <location>
        <begin position="1029"/>
        <end position="1048"/>
    </location>
</feature>
<keyword evidence="3" id="KW-1185">Reference proteome</keyword>
<organism evidence="2 3">
    <name type="scientific">Arthrobacter woluwensis</name>
    <dbReference type="NCBI Taxonomy" id="156980"/>
    <lineage>
        <taxon>Bacteria</taxon>
        <taxon>Bacillati</taxon>
        <taxon>Actinomycetota</taxon>
        <taxon>Actinomycetes</taxon>
        <taxon>Micrococcales</taxon>
        <taxon>Micrococcaceae</taxon>
        <taxon>Arthrobacter</taxon>
    </lineage>
</organism>
<feature type="compositionally biased region" description="Polar residues" evidence="1">
    <location>
        <begin position="1039"/>
        <end position="1048"/>
    </location>
</feature>